<name>C9KKK9_9FIRM</name>
<keyword evidence="2" id="KW-1185">Reference proteome</keyword>
<dbReference type="EMBL" id="ABWK02000009">
    <property type="protein sequence ID" value="EEX69659.1"/>
    <property type="molecule type" value="Genomic_DNA"/>
</dbReference>
<sequence length="91" mass="10131">MEITIHRALSQLKTTQVLDALSNKDSKNLDPSQVNTITEAYQQNKFRQLVDPLDLAEKIRKTHDNLDALSVGIDAFLSESNAISHIDVDLG</sequence>
<proteinExistence type="predicted"/>
<dbReference type="HOGENOM" id="CLU_2423672_0_0_9"/>
<reference evidence="1" key="1">
    <citation type="submission" date="2009-09" db="EMBL/GenBank/DDBJ databases">
        <authorList>
            <person name="Weinstock G."/>
            <person name="Sodergren E."/>
            <person name="Clifton S."/>
            <person name="Fulton L."/>
            <person name="Fulton B."/>
            <person name="Courtney L."/>
            <person name="Fronick C."/>
            <person name="Harrison M."/>
            <person name="Strong C."/>
            <person name="Farmer C."/>
            <person name="Delahaunty K."/>
            <person name="Markovic C."/>
            <person name="Hall O."/>
            <person name="Minx P."/>
            <person name="Tomlinson C."/>
            <person name="Mitreva M."/>
            <person name="Nelson J."/>
            <person name="Hou S."/>
            <person name="Wollam A."/>
            <person name="Pepin K.H."/>
            <person name="Johnson M."/>
            <person name="Bhonagiri V."/>
            <person name="Nash W.E."/>
            <person name="Warren W."/>
            <person name="Chinwalla A."/>
            <person name="Mardis E.R."/>
            <person name="Wilson R.K."/>
        </authorList>
    </citation>
    <scope>NUCLEOTIDE SEQUENCE [LARGE SCALE GENOMIC DNA]</scope>
    <source>
        <strain evidence="1">DSM 20544</strain>
    </source>
</reference>
<evidence type="ECO:0000313" key="2">
    <source>
        <dbReference type="Proteomes" id="UP000003671"/>
    </source>
</evidence>
<dbReference type="AlphaFoldDB" id="C9KKK9"/>
<dbReference type="Proteomes" id="UP000003671">
    <property type="component" value="Unassembled WGS sequence"/>
</dbReference>
<protein>
    <submittedName>
        <fullName evidence="1">Uncharacterized protein</fullName>
    </submittedName>
</protein>
<organism evidence="1 2">
    <name type="scientific">Mitsuokella multacida DSM 20544</name>
    <dbReference type="NCBI Taxonomy" id="500635"/>
    <lineage>
        <taxon>Bacteria</taxon>
        <taxon>Bacillati</taxon>
        <taxon>Bacillota</taxon>
        <taxon>Negativicutes</taxon>
        <taxon>Selenomonadales</taxon>
        <taxon>Selenomonadaceae</taxon>
        <taxon>Mitsuokella</taxon>
    </lineage>
</organism>
<dbReference type="PATRIC" id="fig|500635.8.peg.1085"/>
<dbReference type="GeneID" id="93480853"/>
<comment type="caution">
    <text evidence="1">The sequence shown here is derived from an EMBL/GenBank/DDBJ whole genome shotgun (WGS) entry which is preliminary data.</text>
</comment>
<accession>C9KKK9</accession>
<gene>
    <name evidence="1" type="ORF">MITSMUL_03708</name>
</gene>
<dbReference type="RefSeq" id="WP_005839927.1">
    <property type="nucleotide sequence ID" value="NZ_GG697141.2"/>
</dbReference>
<evidence type="ECO:0000313" key="1">
    <source>
        <dbReference type="EMBL" id="EEX69659.1"/>
    </source>
</evidence>